<organism evidence="5 6">
    <name type="scientific">Fasciola hepatica</name>
    <name type="common">Liver fluke</name>
    <dbReference type="NCBI Taxonomy" id="6192"/>
    <lineage>
        <taxon>Eukaryota</taxon>
        <taxon>Metazoa</taxon>
        <taxon>Spiralia</taxon>
        <taxon>Lophotrochozoa</taxon>
        <taxon>Platyhelminthes</taxon>
        <taxon>Trematoda</taxon>
        <taxon>Digenea</taxon>
        <taxon>Plagiorchiida</taxon>
        <taxon>Echinostomata</taxon>
        <taxon>Echinostomatoidea</taxon>
        <taxon>Fasciolidae</taxon>
        <taxon>Fasciola</taxon>
    </lineage>
</organism>
<comment type="caution">
    <text evidence="5">The sequence shown here is derived from an EMBL/GenBank/DDBJ whole genome shotgun (WGS) entry which is preliminary data.</text>
</comment>
<evidence type="ECO:0000256" key="1">
    <source>
        <dbReference type="ARBA" id="ARBA00008694"/>
    </source>
</evidence>
<evidence type="ECO:0000259" key="4">
    <source>
        <dbReference type="PROSITE" id="PS51186"/>
    </source>
</evidence>
<reference evidence="5" key="1">
    <citation type="submission" date="2019-03" db="EMBL/GenBank/DDBJ databases">
        <title>Improved annotation for the trematode Fasciola hepatica.</title>
        <authorList>
            <person name="Choi Y.-J."/>
            <person name="Martin J."/>
            <person name="Mitreva M."/>
        </authorList>
    </citation>
    <scope>NUCLEOTIDE SEQUENCE [LARGE SCALE GENOMIC DNA]</scope>
</reference>
<protein>
    <recommendedName>
        <fullName evidence="4">N-acetyltransferase domain-containing protein</fullName>
    </recommendedName>
</protein>
<accession>A0A4E0R119</accession>
<dbReference type="GO" id="GO:0008080">
    <property type="term" value="F:N-acetyltransferase activity"/>
    <property type="evidence" value="ECO:0007669"/>
    <property type="project" value="UniProtKB-ARBA"/>
</dbReference>
<evidence type="ECO:0000256" key="3">
    <source>
        <dbReference type="ARBA" id="ARBA00023315"/>
    </source>
</evidence>
<dbReference type="PROSITE" id="PS51186">
    <property type="entry name" value="GNAT"/>
    <property type="match status" value="1"/>
</dbReference>
<dbReference type="InterPro" id="IPR000182">
    <property type="entry name" value="GNAT_dom"/>
</dbReference>
<dbReference type="AlphaFoldDB" id="A0A4E0R119"/>
<dbReference type="EMBL" id="JXXN02003887">
    <property type="protein sequence ID" value="THD21065.1"/>
    <property type="molecule type" value="Genomic_DNA"/>
</dbReference>
<gene>
    <name evidence="5" type="ORF">D915_007973</name>
</gene>
<dbReference type="Proteomes" id="UP000230066">
    <property type="component" value="Unassembled WGS sequence"/>
</dbReference>
<dbReference type="CDD" id="cd04301">
    <property type="entry name" value="NAT_SF"/>
    <property type="match status" value="1"/>
</dbReference>
<dbReference type="Gene3D" id="3.40.630.30">
    <property type="match status" value="1"/>
</dbReference>
<keyword evidence="3" id="KW-0012">Acyltransferase</keyword>
<name>A0A4E0R119_FASHE</name>
<evidence type="ECO:0000313" key="6">
    <source>
        <dbReference type="Proteomes" id="UP000230066"/>
    </source>
</evidence>
<proteinExistence type="inferred from homology"/>
<dbReference type="InterPro" id="IPR051016">
    <property type="entry name" value="Diverse_Substrate_AcTransf"/>
</dbReference>
<evidence type="ECO:0000313" key="5">
    <source>
        <dbReference type="EMBL" id="THD21065.1"/>
    </source>
</evidence>
<sequence length="369" mass="42413">MFQIRDVTPTDLAEVYTFTRNLYQYHNNVPWEGLLSDSEFTEIFKQGYLHGLLMTMSENNPSQNNQHKTVQKPRPIGCMLYHSTVSTLRGKGIYLDEFFLLPEFRRRGLGRQMMSRLCQIGLANQKTHIKLICQKGLEAEKVYEKWGFVNSTKLCPGLRLFQAFGRSDWCKMLDKGKQFERNFNENVQFNPLVQLVIHVGAPSNSDWPKWTATNVASVSNKDNRGKHFTPPTPQLVLITDRMLGESKETTGNVNVTGEPIMCTFTEQIQVCSWMGPLINFSDFMGNTSSLRPELLYSRVREWLKIEPNLRGAYWEVPCGTECREEPSTTLLTRFLNQLNVIDGSEREGWNICYLDETGMRHLVGLSSTD</sequence>
<comment type="similarity">
    <text evidence="1">Belongs to the acetyltransferase family.</text>
</comment>
<dbReference type="PANTHER" id="PTHR10545">
    <property type="entry name" value="DIAMINE N-ACETYLTRANSFERASE"/>
    <property type="match status" value="1"/>
</dbReference>
<keyword evidence="2" id="KW-0808">Transferase</keyword>
<keyword evidence="6" id="KW-1185">Reference proteome</keyword>
<dbReference type="Pfam" id="PF13673">
    <property type="entry name" value="Acetyltransf_10"/>
    <property type="match status" value="1"/>
</dbReference>
<evidence type="ECO:0000256" key="2">
    <source>
        <dbReference type="ARBA" id="ARBA00022679"/>
    </source>
</evidence>
<feature type="domain" description="N-acetyltransferase" evidence="4">
    <location>
        <begin position="2"/>
        <end position="180"/>
    </location>
</feature>
<dbReference type="InterPro" id="IPR016181">
    <property type="entry name" value="Acyl_CoA_acyltransferase"/>
</dbReference>
<dbReference type="SUPFAM" id="SSF55729">
    <property type="entry name" value="Acyl-CoA N-acyltransferases (Nat)"/>
    <property type="match status" value="1"/>
</dbReference>
<dbReference type="PANTHER" id="PTHR10545:SF29">
    <property type="entry name" value="GH14572P-RELATED"/>
    <property type="match status" value="1"/>
</dbReference>